<organism evidence="1 2">
    <name type="scientific">Glomus cerebriforme</name>
    <dbReference type="NCBI Taxonomy" id="658196"/>
    <lineage>
        <taxon>Eukaryota</taxon>
        <taxon>Fungi</taxon>
        <taxon>Fungi incertae sedis</taxon>
        <taxon>Mucoromycota</taxon>
        <taxon>Glomeromycotina</taxon>
        <taxon>Glomeromycetes</taxon>
        <taxon>Glomerales</taxon>
        <taxon>Glomeraceae</taxon>
        <taxon>Glomus</taxon>
    </lineage>
</organism>
<dbReference type="GO" id="GO:0016705">
    <property type="term" value="F:oxidoreductase activity, acting on paired donors, with incorporation or reduction of molecular oxygen"/>
    <property type="evidence" value="ECO:0007669"/>
    <property type="project" value="InterPro"/>
</dbReference>
<dbReference type="Pfam" id="PF00067">
    <property type="entry name" value="p450"/>
    <property type="match status" value="1"/>
</dbReference>
<evidence type="ECO:0000313" key="1">
    <source>
        <dbReference type="EMBL" id="RIA92001.1"/>
    </source>
</evidence>
<dbReference type="AlphaFoldDB" id="A0A397TAH9"/>
<name>A0A397TAH9_9GLOM</name>
<dbReference type="GO" id="GO:0020037">
    <property type="term" value="F:heme binding"/>
    <property type="evidence" value="ECO:0007669"/>
    <property type="project" value="InterPro"/>
</dbReference>
<comment type="caution">
    <text evidence="1">The sequence shown here is derived from an EMBL/GenBank/DDBJ whole genome shotgun (WGS) entry which is preliminary data.</text>
</comment>
<dbReference type="GO" id="GO:0005506">
    <property type="term" value="F:iron ion binding"/>
    <property type="evidence" value="ECO:0007669"/>
    <property type="project" value="InterPro"/>
</dbReference>
<dbReference type="EMBL" id="QKYT01000137">
    <property type="protein sequence ID" value="RIA92001.1"/>
    <property type="molecule type" value="Genomic_DNA"/>
</dbReference>
<dbReference type="Proteomes" id="UP000265703">
    <property type="component" value="Unassembled WGS sequence"/>
</dbReference>
<dbReference type="InterPro" id="IPR036396">
    <property type="entry name" value="Cyt_P450_sf"/>
</dbReference>
<keyword evidence="2" id="KW-1185">Reference proteome</keyword>
<evidence type="ECO:0000313" key="2">
    <source>
        <dbReference type="Proteomes" id="UP000265703"/>
    </source>
</evidence>
<dbReference type="GO" id="GO:0004497">
    <property type="term" value="F:monooxygenase activity"/>
    <property type="evidence" value="ECO:0007669"/>
    <property type="project" value="InterPro"/>
</dbReference>
<dbReference type="OrthoDB" id="1470350at2759"/>
<accession>A0A397TAH9</accession>
<reference evidence="1 2" key="1">
    <citation type="submission" date="2018-06" db="EMBL/GenBank/DDBJ databases">
        <title>Comparative genomics reveals the genomic features of Rhizophagus irregularis, R. cerebriforme, R. diaphanum and Gigaspora rosea, and their symbiotic lifestyle signature.</title>
        <authorList>
            <person name="Morin E."/>
            <person name="San Clemente H."/>
            <person name="Chen E.C.H."/>
            <person name="De La Providencia I."/>
            <person name="Hainaut M."/>
            <person name="Kuo A."/>
            <person name="Kohler A."/>
            <person name="Murat C."/>
            <person name="Tang N."/>
            <person name="Roy S."/>
            <person name="Loubradou J."/>
            <person name="Henrissat B."/>
            <person name="Grigoriev I.V."/>
            <person name="Corradi N."/>
            <person name="Roux C."/>
            <person name="Martin F.M."/>
        </authorList>
    </citation>
    <scope>NUCLEOTIDE SEQUENCE [LARGE SCALE GENOMIC DNA]</scope>
    <source>
        <strain evidence="1 2">DAOM 227022</strain>
    </source>
</reference>
<dbReference type="STRING" id="658196.A0A397TAH9"/>
<sequence>MAYYVKGDMTDYYKFLYQRYGNIYELYMRNVRQIVLTRTEFIENLMSNSKQSYYVLRVSKTRFKDLGSGIGYGIPIDFVPWAHIVTYEIVFQTMLGFKINKLVEYFNDNIKVSKKKDFRPSPIDKEVAKLYESILKDFSGLTFVLSYPSFIRRTVLKKKNDAMLYSKHRTDELLINIINYRRKEIEETPINEELRHDMLITLIITNTERDYNENHYIANKSSKPLTNDQIRQILLEVVAAGSDTTANFLFCYTLFMSLS</sequence>
<dbReference type="InterPro" id="IPR001128">
    <property type="entry name" value="Cyt_P450"/>
</dbReference>
<gene>
    <name evidence="1" type="ORF">C1645_804879</name>
</gene>
<dbReference type="SUPFAM" id="SSF48264">
    <property type="entry name" value="Cytochrome P450"/>
    <property type="match status" value="1"/>
</dbReference>
<protein>
    <submittedName>
        <fullName evidence="1">Cytochrome P450</fullName>
    </submittedName>
</protein>
<proteinExistence type="predicted"/>
<dbReference type="Gene3D" id="1.10.630.10">
    <property type="entry name" value="Cytochrome P450"/>
    <property type="match status" value="1"/>
</dbReference>